<keyword evidence="3" id="KW-1185">Reference proteome</keyword>
<proteinExistence type="predicted"/>
<reference evidence="2 4" key="2">
    <citation type="submission" date="2020-10" db="EMBL/GenBank/DDBJ databases">
        <title>Complete genome sequence of Cupriavidus basilensis CCUG 49340T.</title>
        <authorList>
            <person name="Salva-Serra F."/>
            <person name="Donoso R.A."/>
            <person name="Cho K.H."/>
            <person name="Yoo J.A."/>
            <person name="Lee K."/>
            <person name="Yoon S.-H."/>
            <person name="Perez-Pantoja D."/>
            <person name="Moore E.R.B."/>
        </authorList>
    </citation>
    <scope>NUCLEOTIDE SEQUENCE [LARGE SCALE GENOMIC DNA]</scope>
    <source>
        <strain evidence="4">CCUG 49340</strain>
        <strain evidence="2">DSM 11853</strain>
    </source>
</reference>
<evidence type="ECO:0000313" key="1">
    <source>
        <dbReference type="EMBL" id="AJG24778.1"/>
    </source>
</evidence>
<gene>
    <name evidence="2" type="ORF">F7R26_034385</name>
    <name evidence="1" type="ORF">RR42_s3197</name>
</gene>
<dbReference type="EMBL" id="CP062804">
    <property type="protein sequence ID" value="QOT79763.1"/>
    <property type="molecule type" value="Genomic_DNA"/>
</dbReference>
<dbReference type="OrthoDB" id="8966414at2"/>
<dbReference type="Proteomes" id="UP000031843">
    <property type="component" value="Chromosome secondary"/>
</dbReference>
<protein>
    <submittedName>
        <fullName evidence="1">Uncharacterized protein</fullName>
    </submittedName>
</protein>
<sequence length="83" mass="9125">MAIRSTASHSTAQLRRLVGQLQAEVDSLDHLAIFDAETQTALGQARDRLTQGIEAIEDAIQSLRTLQQVRPSAMRSRKTPRAA</sequence>
<dbReference type="KEGG" id="cbw:RR42_s3197"/>
<accession>A0A0C4YP24</accession>
<dbReference type="EMBL" id="CP010537">
    <property type="protein sequence ID" value="AJG24778.1"/>
    <property type="molecule type" value="Genomic_DNA"/>
</dbReference>
<evidence type="ECO:0000313" key="2">
    <source>
        <dbReference type="EMBL" id="QOT79763.1"/>
    </source>
</evidence>
<reference evidence="1 3" key="1">
    <citation type="journal article" date="2015" name="Genome Announc.">
        <title>Complete Genome Sequence of Cupriavidus basilensis 4G11, Isolated from the Oak Ridge Field Research Center Site.</title>
        <authorList>
            <person name="Ray J."/>
            <person name="Waters R.J."/>
            <person name="Skerker J.M."/>
            <person name="Kuehl J.V."/>
            <person name="Price M.N."/>
            <person name="Huang J."/>
            <person name="Chakraborty R."/>
            <person name="Arkin A.P."/>
            <person name="Deutschbauer A."/>
        </authorList>
    </citation>
    <scope>NUCLEOTIDE SEQUENCE [LARGE SCALE GENOMIC DNA]</scope>
    <source>
        <strain evidence="1">4G11</strain>
    </source>
</reference>
<dbReference type="GeneID" id="98406059"/>
<evidence type="ECO:0000313" key="4">
    <source>
        <dbReference type="Proteomes" id="UP000397656"/>
    </source>
</evidence>
<dbReference type="RefSeq" id="WP_006163098.1">
    <property type="nucleotide sequence ID" value="NZ_CP010537.1"/>
</dbReference>
<dbReference type="AlphaFoldDB" id="A0A0C4YP24"/>
<dbReference type="Proteomes" id="UP000397656">
    <property type="component" value="Chromosome 2"/>
</dbReference>
<evidence type="ECO:0000313" key="3">
    <source>
        <dbReference type="Proteomes" id="UP000031843"/>
    </source>
</evidence>
<name>A0A0C4YP24_9BURK</name>
<organism evidence="1 3">
    <name type="scientific">Cupriavidus basilensis</name>
    <dbReference type="NCBI Taxonomy" id="68895"/>
    <lineage>
        <taxon>Bacteria</taxon>
        <taxon>Pseudomonadati</taxon>
        <taxon>Pseudomonadota</taxon>
        <taxon>Betaproteobacteria</taxon>
        <taxon>Burkholderiales</taxon>
        <taxon>Burkholderiaceae</taxon>
        <taxon>Cupriavidus</taxon>
    </lineage>
</organism>